<feature type="compositionally biased region" description="Basic and acidic residues" evidence="1">
    <location>
        <begin position="664"/>
        <end position="694"/>
    </location>
</feature>
<name>A0ABD2NI86_9CUCU</name>
<gene>
    <name evidence="2" type="ORF">HHI36_013572</name>
</gene>
<reference evidence="2 3" key="1">
    <citation type="journal article" date="2021" name="BMC Biol.">
        <title>Horizontally acquired antibacterial genes associated with adaptive radiation of ladybird beetles.</title>
        <authorList>
            <person name="Li H.S."/>
            <person name="Tang X.F."/>
            <person name="Huang Y.H."/>
            <person name="Xu Z.Y."/>
            <person name="Chen M.L."/>
            <person name="Du X.Y."/>
            <person name="Qiu B.Y."/>
            <person name="Chen P.T."/>
            <person name="Zhang W."/>
            <person name="Slipinski A."/>
            <person name="Escalona H.E."/>
            <person name="Waterhouse R.M."/>
            <person name="Zwick A."/>
            <person name="Pang H."/>
        </authorList>
    </citation>
    <scope>NUCLEOTIDE SEQUENCE [LARGE SCALE GENOMIC DNA]</scope>
    <source>
        <strain evidence="2">SYSU2018</strain>
    </source>
</reference>
<evidence type="ECO:0000313" key="3">
    <source>
        <dbReference type="Proteomes" id="UP001516400"/>
    </source>
</evidence>
<keyword evidence="3" id="KW-1185">Reference proteome</keyword>
<evidence type="ECO:0000256" key="1">
    <source>
        <dbReference type="SAM" id="MobiDB-lite"/>
    </source>
</evidence>
<proteinExistence type="predicted"/>
<accession>A0ABD2NI86</accession>
<evidence type="ECO:0000313" key="2">
    <source>
        <dbReference type="EMBL" id="KAL3278234.1"/>
    </source>
</evidence>
<dbReference type="AlphaFoldDB" id="A0ABD2NI86"/>
<organism evidence="2 3">
    <name type="scientific">Cryptolaemus montrouzieri</name>
    <dbReference type="NCBI Taxonomy" id="559131"/>
    <lineage>
        <taxon>Eukaryota</taxon>
        <taxon>Metazoa</taxon>
        <taxon>Ecdysozoa</taxon>
        <taxon>Arthropoda</taxon>
        <taxon>Hexapoda</taxon>
        <taxon>Insecta</taxon>
        <taxon>Pterygota</taxon>
        <taxon>Neoptera</taxon>
        <taxon>Endopterygota</taxon>
        <taxon>Coleoptera</taxon>
        <taxon>Polyphaga</taxon>
        <taxon>Cucujiformia</taxon>
        <taxon>Coccinelloidea</taxon>
        <taxon>Coccinellidae</taxon>
        <taxon>Scymninae</taxon>
        <taxon>Scymnini</taxon>
        <taxon>Cryptolaemus</taxon>
    </lineage>
</organism>
<protein>
    <submittedName>
        <fullName evidence="2">Uncharacterized protein</fullName>
    </submittedName>
</protein>
<dbReference type="Proteomes" id="UP001516400">
    <property type="component" value="Unassembled WGS sequence"/>
</dbReference>
<sequence length="721" mass="82936">MKITPVTSQYLTTQSFNSGKSFVGSTVGTSIFKYKAKDSKPYAPNIYENPYHKLNDQRFEEPKIKSDTLSTNSFSTINTVNPLTINKMTEIESIGTSTIVPRIEDAYSESHEVPFNRTSYLSTENPELFLNADEQYTTHMTTKIIQETTETYTQSNDFTKYKYDEYQYPERYIQPPYNSDIRESTSSSPIPTSSIFPAVPPRPFQLASTQSTISEFSKNEKISEDFLMPYPFFKISTASPFSLSQSTIQDNNIENRFDDSARGVHKNMSNMIDALFNANIFETNDNKEALRPGLVVPSSVSPQTLRSLATYFENTLGDNSTAEDFMDKELVDDAVNIMIEEKLKTLLTNMTRLEYENLFKKETMKENNETLNSLVPIPDITELYPSENTYKVRELAKLFAKGLSEYLDDPTNFKKVLLKIRPTEPPHTNISNFDTEILNFSEDDLKSSLISIYNKTNWGFTSIYKNDSNINEKSNSLNSESESLSSADSQSFISQFNNLNDEEKQKTFQYNNLPNNHWTSSNHVTNLWRTTFAVNPYSLNQNFQATESYKEYNSEPEFSDDFSDSEVSSTHTPQTEIKYELRAFPKLSLNSSQLHGIFIDFMNVSTHSESNRFQRILKKLNTTEDEFLNKMKQIEENPLTRRLILLLIHECDLKNREDEIFKTEPTENLKRQIHDSNSDSGESVHSEKNEHEDYSSSIQDQDTRALHLLNSLYSIATKFGR</sequence>
<dbReference type="EMBL" id="JABFTP020000103">
    <property type="protein sequence ID" value="KAL3278234.1"/>
    <property type="molecule type" value="Genomic_DNA"/>
</dbReference>
<comment type="caution">
    <text evidence="2">The sequence shown here is derived from an EMBL/GenBank/DDBJ whole genome shotgun (WGS) entry which is preliminary data.</text>
</comment>
<feature type="region of interest" description="Disordered" evidence="1">
    <location>
        <begin position="664"/>
        <end position="699"/>
    </location>
</feature>